<evidence type="ECO:0000313" key="1">
    <source>
        <dbReference type="EMBL" id="QCP49945.1"/>
    </source>
</evidence>
<dbReference type="KEGG" id="tvl:FAZ95_12615"/>
<accession>A0A4P8IQN0</accession>
<dbReference type="RefSeq" id="WP_137332769.1">
    <property type="nucleotide sequence ID" value="NZ_CP040077.1"/>
</dbReference>
<gene>
    <name evidence="1" type="ORF">FAZ95_12615</name>
</gene>
<sequence length="135" mass="14249">MDRRTFVKASTWMSAAACVPPRVAAALERAGTIVLVDTSLPASRAFAAATAARRAMPFMEIGGDAGMFWHATLAPHLAQANALAIGVLRASDGFVLRQLAASANWRVRNIAMPDAIDAAPRLPATVTLLIDRKPA</sequence>
<keyword evidence="2" id="KW-1185">Reference proteome</keyword>
<name>A0A4P8IQN0_9BURK</name>
<evidence type="ECO:0000313" key="2">
    <source>
        <dbReference type="Proteomes" id="UP000298656"/>
    </source>
</evidence>
<dbReference type="OrthoDB" id="9099456at2"/>
<reference evidence="1 2" key="1">
    <citation type="submission" date="2019-05" db="EMBL/GenBank/DDBJ databases">
        <title>Burkholderia sp. DHOD12, isolated from subtropical forest soil.</title>
        <authorList>
            <person name="Gao Z.-H."/>
            <person name="Qiu L.-H."/>
        </authorList>
    </citation>
    <scope>NUCLEOTIDE SEQUENCE [LARGE SCALE GENOMIC DNA]</scope>
    <source>
        <strain evidence="1 2">DHOD12</strain>
    </source>
</reference>
<proteinExistence type="predicted"/>
<protein>
    <submittedName>
        <fullName evidence="1">Uncharacterized protein</fullName>
    </submittedName>
</protein>
<dbReference type="Proteomes" id="UP000298656">
    <property type="component" value="Chromosome 1"/>
</dbReference>
<dbReference type="AlphaFoldDB" id="A0A4P8IQN0"/>
<organism evidence="1 2">
    <name type="scientific">Trinickia violacea</name>
    <dbReference type="NCBI Taxonomy" id="2571746"/>
    <lineage>
        <taxon>Bacteria</taxon>
        <taxon>Pseudomonadati</taxon>
        <taxon>Pseudomonadota</taxon>
        <taxon>Betaproteobacteria</taxon>
        <taxon>Burkholderiales</taxon>
        <taxon>Burkholderiaceae</taxon>
        <taxon>Trinickia</taxon>
    </lineage>
</organism>
<dbReference type="EMBL" id="CP040077">
    <property type="protein sequence ID" value="QCP49945.1"/>
    <property type="molecule type" value="Genomic_DNA"/>
</dbReference>